<dbReference type="RefSeq" id="WP_067453054.1">
    <property type="nucleotide sequence ID" value="NZ_SMFR01000003.1"/>
</dbReference>
<dbReference type="OrthoDB" id="3211555at2"/>
<dbReference type="PANTHER" id="PTHR30173:SF36">
    <property type="entry name" value="ECF RNA POLYMERASE SIGMA FACTOR SIGJ"/>
    <property type="match status" value="1"/>
</dbReference>
<keyword evidence="4" id="KW-0731">Sigma factor</keyword>
<reference evidence="10 11" key="1">
    <citation type="submission" date="2019-03" db="EMBL/GenBank/DDBJ databases">
        <title>Genomic Encyclopedia of Type Strains, Phase IV (KMG-IV): sequencing the most valuable type-strain genomes for metagenomic binning, comparative biology and taxonomic classification.</title>
        <authorList>
            <person name="Goeker M."/>
        </authorList>
    </citation>
    <scope>NUCLEOTIDE SEQUENCE [LARGE SCALE GENOMIC DNA]</scope>
    <source>
        <strain evidence="10 11">DSM 44684</strain>
    </source>
</reference>
<evidence type="ECO:0000259" key="9">
    <source>
        <dbReference type="Pfam" id="PF08281"/>
    </source>
</evidence>
<dbReference type="GO" id="GO:0003677">
    <property type="term" value="F:DNA binding"/>
    <property type="evidence" value="ECO:0007669"/>
    <property type="project" value="UniProtKB-KW"/>
</dbReference>
<dbReference type="Gene3D" id="3.10.450.50">
    <property type="match status" value="1"/>
</dbReference>
<evidence type="ECO:0000256" key="6">
    <source>
        <dbReference type="ARBA" id="ARBA00023163"/>
    </source>
</evidence>
<dbReference type="InterPro" id="IPR007627">
    <property type="entry name" value="RNA_pol_sigma70_r2"/>
</dbReference>
<dbReference type="Gene3D" id="1.10.1740.10">
    <property type="match status" value="1"/>
</dbReference>
<feature type="region of interest" description="Disordered" evidence="7">
    <location>
        <begin position="304"/>
        <end position="331"/>
    </location>
</feature>
<organism evidence="10 11">
    <name type="scientific">Nocardia alba</name>
    <dbReference type="NCBI Taxonomy" id="225051"/>
    <lineage>
        <taxon>Bacteria</taxon>
        <taxon>Bacillati</taxon>
        <taxon>Actinomycetota</taxon>
        <taxon>Actinomycetes</taxon>
        <taxon>Mycobacteriales</taxon>
        <taxon>Nocardiaceae</taxon>
        <taxon>Nocardia</taxon>
    </lineage>
</organism>
<feature type="compositionally biased region" description="Polar residues" evidence="7">
    <location>
        <begin position="311"/>
        <end position="323"/>
    </location>
</feature>
<dbReference type="InterPro" id="IPR013325">
    <property type="entry name" value="RNA_pol_sigma_r2"/>
</dbReference>
<evidence type="ECO:0000259" key="8">
    <source>
        <dbReference type="Pfam" id="PF04542"/>
    </source>
</evidence>
<evidence type="ECO:0000313" key="10">
    <source>
        <dbReference type="EMBL" id="TCJ95671.1"/>
    </source>
</evidence>
<comment type="subunit">
    <text evidence="2">Interacts transiently with the RNA polymerase catalytic core formed by RpoA, RpoB, RpoC and RpoZ (2 alpha, 1 beta, 1 beta' and 1 omega subunit) to form the RNA polymerase holoenzyme that can initiate transcription.</text>
</comment>
<dbReference type="Pfam" id="PF08281">
    <property type="entry name" value="Sigma70_r4_2"/>
    <property type="match status" value="1"/>
</dbReference>
<proteinExistence type="inferred from homology"/>
<dbReference type="SUPFAM" id="SSF88659">
    <property type="entry name" value="Sigma3 and sigma4 domains of RNA polymerase sigma factors"/>
    <property type="match status" value="1"/>
</dbReference>
<dbReference type="GO" id="GO:0016987">
    <property type="term" value="F:sigma factor activity"/>
    <property type="evidence" value="ECO:0007669"/>
    <property type="project" value="UniProtKB-KW"/>
</dbReference>
<name>A0A4R1FWC0_9NOCA</name>
<evidence type="ECO:0000256" key="5">
    <source>
        <dbReference type="ARBA" id="ARBA00023125"/>
    </source>
</evidence>
<dbReference type="SUPFAM" id="SSF88946">
    <property type="entry name" value="Sigma2 domain of RNA polymerase sigma factors"/>
    <property type="match status" value="1"/>
</dbReference>
<evidence type="ECO:0000313" key="11">
    <source>
        <dbReference type="Proteomes" id="UP000294856"/>
    </source>
</evidence>
<evidence type="ECO:0000256" key="7">
    <source>
        <dbReference type="SAM" id="MobiDB-lite"/>
    </source>
</evidence>
<dbReference type="InterPro" id="IPR013324">
    <property type="entry name" value="RNA_pol_sigma_r3/r4-like"/>
</dbReference>
<dbReference type="InterPro" id="IPR036388">
    <property type="entry name" value="WH-like_DNA-bd_sf"/>
</dbReference>
<dbReference type="PANTHER" id="PTHR30173">
    <property type="entry name" value="SIGMA 19 FACTOR"/>
    <property type="match status" value="1"/>
</dbReference>
<dbReference type="InterPro" id="IPR032710">
    <property type="entry name" value="NTF2-like_dom_sf"/>
</dbReference>
<dbReference type="NCBIfam" id="TIGR02937">
    <property type="entry name" value="sigma70-ECF"/>
    <property type="match status" value="1"/>
</dbReference>
<feature type="domain" description="RNA polymerase sigma factor 70 region 4 type 2" evidence="9">
    <location>
        <begin position="123"/>
        <end position="173"/>
    </location>
</feature>
<dbReference type="InterPro" id="IPR013249">
    <property type="entry name" value="RNA_pol_sigma70_r4_t2"/>
</dbReference>
<dbReference type="Gene3D" id="1.10.10.10">
    <property type="entry name" value="Winged helix-like DNA-binding domain superfamily/Winged helix DNA-binding domain"/>
    <property type="match status" value="1"/>
</dbReference>
<keyword evidence="3" id="KW-0805">Transcription regulation</keyword>
<protein>
    <submittedName>
        <fullName evidence="10">RNA polymerase sigma-70 factor (ECF subfamily)</fullName>
    </submittedName>
</protein>
<feature type="domain" description="RNA polymerase sigma-70 region 2" evidence="8">
    <location>
        <begin position="23"/>
        <end position="89"/>
    </location>
</feature>
<evidence type="ECO:0000256" key="1">
    <source>
        <dbReference type="ARBA" id="ARBA00010641"/>
    </source>
</evidence>
<keyword evidence="5" id="KW-0238">DNA-binding</keyword>
<dbReference type="InterPro" id="IPR052704">
    <property type="entry name" value="ECF_Sigma-70_Domain"/>
</dbReference>
<keyword evidence="6" id="KW-0804">Transcription</keyword>
<keyword evidence="11" id="KW-1185">Reference proteome</keyword>
<dbReference type="GO" id="GO:0006352">
    <property type="term" value="P:DNA-templated transcription initiation"/>
    <property type="evidence" value="ECO:0007669"/>
    <property type="project" value="InterPro"/>
</dbReference>
<dbReference type="STRING" id="1210063.GCA_001612665_03944"/>
<comment type="caution">
    <text evidence="10">The sequence shown here is derived from an EMBL/GenBank/DDBJ whole genome shotgun (WGS) entry which is preliminary data.</text>
</comment>
<evidence type="ECO:0000256" key="3">
    <source>
        <dbReference type="ARBA" id="ARBA00023015"/>
    </source>
</evidence>
<dbReference type="Pfam" id="PF04542">
    <property type="entry name" value="Sigma70_r2"/>
    <property type="match status" value="1"/>
</dbReference>
<accession>A0A4R1FWC0</accession>
<dbReference type="InterPro" id="IPR014284">
    <property type="entry name" value="RNA_pol_sigma-70_dom"/>
</dbReference>
<dbReference type="AlphaFoldDB" id="A0A4R1FWC0"/>
<dbReference type="EMBL" id="SMFR01000003">
    <property type="protein sequence ID" value="TCJ95671.1"/>
    <property type="molecule type" value="Genomic_DNA"/>
</dbReference>
<gene>
    <name evidence="10" type="ORF">DFR71_4586</name>
</gene>
<comment type="similarity">
    <text evidence="1">Belongs to the sigma-70 factor family. ECF subfamily.</text>
</comment>
<evidence type="ECO:0000256" key="4">
    <source>
        <dbReference type="ARBA" id="ARBA00023082"/>
    </source>
</evidence>
<evidence type="ECO:0000256" key="2">
    <source>
        <dbReference type="ARBA" id="ARBA00011344"/>
    </source>
</evidence>
<dbReference type="SUPFAM" id="SSF54427">
    <property type="entry name" value="NTF2-like"/>
    <property type="match status" value="1"/>
</dbReference>
<sequence length="331" mass="35643">MTPIGSTPPAPNAGEVVTAQFLDHRDVLFSVVYNMLGSVVDTEDVLQEVWLAWSARHRGPEVVPIDNPRAYLIRIASNMALARRADLSRRREVYVGPWLPEPLLTDNDHVADSADRAQSLSTAVLVVLETLSPLERAVFVLHELFGFSHVEVAGILDRTPEAVRQLATRARRHVHARRPRYRADPEIRAAVAERFAAAALGGDLPALLELLAPDVTLSTDSGGKGPAYSLEPVHGCADVVAAMLTITANRPENMSIRYRSVAGDPCALVFSGDGPVAAVVLDLTVDGHRIAGIYSVTNPDKLSGIRDSESDLTTKSSPRSGSLRTDVGPMA</sequence>
<dbReference type="Proteomes" id="UP000294856">
    <property type="component" value="Unassembled WGS sequence"/>
</dbReference>